<protein>
    <recommendedName>
        <fullName evidence="2">cysteine desulfurase</fullName>
        <ecNumber evidence="2">2.8.1.7</ecNumber>
    </recommendedName>
</protein>
<dbReference type="Pfam" id="PF00266">
    <property type="entry name" value="Aminotran_5"/>
    <property type="match status" value="1"/>
</dbReference>
<keyword evidence="10" id="KW-1185">Reference proteome</keyword>
<evidence type="ECO:0000256" key="4">
    <source>
        <dbReference type="ARBA" id="ARBA00022898"/>
    </source>
</evidence>
<dbReference type="NCBIfam" id="TIGR01979">
    <property type="entry name" value="sufS"/>
    <property type="match status" value="1"/>
</dbReference>
<evidence type="ECO:0000313" key="8">
    <source>
        <dbReference type="EMBL" id="CAI3972070.1"/>
    </source>
</evidence>
<dbReference type="GO" id="GO:0006534">
    <property type="term" value="P:cysteine metabolic process"/>
    <property type="evidence" value="ECO:0007669"/>
    <property type="project" value="InterPro"/>
</dbReference>
<dbReference type="Gene3D" id="3.90.1010.10">
    <property type="match status" value="1"/>
</dbReference>
<dbReference type="InterPro" id="IPR000192">
    <property type="entry name" value="Aminotrans_V_dom"/>
</dbReference>
<evidence type="ECO:0000256" key="1">
    <source>
        <dbReference type="ARBA" id="ARBA00001933"/>
    </source>
</evidence>
<gene>
    <name evidence="8" type="ORF">C1SCF055_LOCUS660</name>
</gene>
<dbReference type="GO" id="GO:0005506">
    <property type="term" value="F:iron ion binding"/>
    <property type="evidence" value="ECO:0007669"/>
    <property type="project" value="InterPro"/>
</dbReference>
<dbReference type="SUPFAM" id="SSF53383">
    <property type="entry name" value="PLP-dependent transferases"/>
    <property type="match status" value="1"/>
</dbReference>
<evidence type="ECO:0000313" key="10">
    <source>
        <dbReference type="Proteomes" id="UP001152797"/>
    </source>
</evidence>
<dbReference type="AlphaFoldDB" id="A0A9P1BGJ2"/>
<dbReference type="Proteomes" id="UP001152797">
    <property type="component" value="Unassembled WGS sequence"/>
</dbReference>
<dbReference type="GO" id="GO:0051536">
    <property type="term" value="F:iron-sulfur cluster binding"/>
    <property type="evidence" value="ECO:0007669"/>
    <property type="project" value="InterPro"/>
</dbReference>
<sequence>MSTSEDELYQEHILDHYEDPYHRGSCPGATHAHEDDNPLCGDFVRVELKIDDEGKVKEAFFDGDGCCISQASASMITEQLEGKTIEEVRNFTAEDMLELFQARLTPNRQKCCLLPWRVWQSAIFSPSNVGSGNGRIYDGNYTRIAEAMTTAEPVTQLDPEALRPDFPILKTRLHENAVPLVYLDNAASTQRPKAVIQSLVDVYEKQYSNVHRGIHWLSDQSTDLYEESREKVRQFINAPARESVIFTHGTTESINLVARSWGDANLKPGDEILLTEMEHHSNIVPWQQTAERTGAKVRFLPITDDGLLDLEKLDEFLTERTKLFAVASISNVLGTKNPIKRLVERAHQVGAVVLVDAAQSVPHAPTDVQDWGADFVAFSGHKMMGPSGVGVLWGRAELLEGMPPFMGGGSMIRRVRTDGFEPADLPAKFEAGTPPIVPAIGLGAAIDYLHKVGLEAIAQHEHQLVERAHRGLEAMGGIRFLGPSPEHKAGIVSFTIEGIHSHDVAQLLDRYGVAVRAGHHCAMPLHRRLKISASSRASFYLYNTAAEVDIFLDALQEARNVFRRK</sequence>
<keyword evidence="3" id="KW-0808">Transferase</keyword>
<dbReference type="SUPFAM" id="SSF82649">
    <property type="entry name" value="SufE/NifU"/>
    <property type="match status" value="1"/>
</dbReference>
<evidence type="ECO:0000256" key="5">
    <source>
        <dbReference type="ARBA" id="ARBA00050776"/>
    </source>
</evidence>
<accession>A0A9P1BGJ2</accession>
<feature type="domain" description="NIF system FeS cluster assembly NifU N-terminal" evidence="7">
    <location>
        <begin position="9"/>
        <end position="124"/>
    </location>
</feature>
<evidence type="ECO:0000259" key="7">
    <source>
        <dbReference type="Pfam" id="PF01592"/>
    </source>
</evidence>
<dbReference type="GO" id="GO:0016226">
    <property type="term" value="P:iron-sulfur cluster assembly"/>
    <property type="evidence" value="ECO:0007669"/>
    <property type="project" value="InterPro"/>
</dbReference>
<evidence type="ECO:0000256" key="3">
    <source>
        <dbReference type="ARBA" id="ARBA00022679"/>
    </source>
</evidence>
<evidence type="ECO:0000313" key="9">
    <source>
        <dbReference type="EMBL" id="CAL4759382.1"/>
    </source>
</evidence>
<comment type="catalytic activity">
    <reaction evidence="5">
        <text>(sulfur carrier)-H + L-cysteine = (sulfur carrier)-SH + L-alanine</text>
        <dbReference type="Rhea" id="RHEA:43892"/>
        <dbReference type="Rhea" id="RHEA-COMP:14737"/>
        <dbReference type="Rhea" id="RHEA-COMP:14739"/>
        <dbReference type="ChEBI" id="CHEBI:29917"/>
        <dbReference type="ChEBI" id="CHEBI:35235"/>
        <dbReference type="ChEBI" id="CHEBI:57972"/>
        <dbReference type="ChEBI" id="CHEBI:64428"/>
        <dbReference type="EC" id="2.8.1.7"/>
    </reaction>
</comment>
<dbReference type="InterPro" id="IPR015424">
    <property type="entry name" value="PyrdxlP-dep_Trfase"/>
</dbReference>
<dbReference type="PANTHER" id="PTHR43586">
    <property type="entry name" value="CYSTEINE DESULFURASE"/>
    <property type="match status" value="1"/>
</dbReference>
<dbReference type="InterPro" id="IPR015422">
    <property type="entry name" value="PyrdxlP-dep_Trfase_small"/>
</dbReference>
<comment type="caution">
    <text evidence="8">The sequence shown here is derived from an EMBL/GenBank/DDBJ whole genome shotgun (WGS) entry which is preliminary data.</text>
</comment>
<comment type="cofactor">
    <cofactor evidence="1">
        <name>pyridoxal 5'-phosphate</name>
        <dbReference type="ChEBI" id="CHEBI:597326"/>
    </cofactor>
</comment>
<reference evidence="8" key="1">
    <citation type="submission" date="2022-10" db="EMBL/GenBank/DDBJ databases">
        <authorList>
            <person name="Chen Y."/>
            <person name="Dougan E. K."/>
            <person name="Chan C."/>
            <person name="Rhodes N."/>
            <person name="Thang M."/>
        </authorList>
    </citation>
    <scope>NUCLEOTIDE SEQUENCE</scope>
</reference>
<dbReference type="InterPro" id="IPR015421">
    <property type="entry name" value="PyrdxlP-dep_Trfase_major"/>
</dbReference>
<dbReference type="CDD" id="cd06453">
    <property type="entry name" value="SufS_like"/>
    <property type="match status" value="1"/>
</dbReference>
<dbReference type="Gene3D" id="3.40.640.10">
    <property type="entry name" value="Type I PLP-dependent aspartate aminotransferase-like (Major domain)"/>
    <property type="match status" value="1"/>
</dbReference>
<dbReference type="GO" id="GO:0031071">
    <property type="term" value="F:cysteine desulfurase activity"/>
    <property type="evidence" value="ECO:0007669"/>
    <property type="project" value="UniProtKB-EC"/>
</dbReference>
<dbReference type="InterPro" id="IPR002871">
    <property type="entry name" value="NIF_FeS_clus_asmbl_NifU_N"/>
</dbReference>
<dbReference type="EC" id="2.8.1.7" evidence="2"/>
<evidence type="ECO:0000256" key="2">
    <source>
        <dbReference type="ARBA" id="ARBA00012239"/>
    </source>
</evidence>
<organism evidence="8">
    <name type="scientific">Cladocopium goreaui</name>
    <dbReference type="NCBI Taxonomy" id="2562237"/>
    <lineage>
        <taxon>Eukaryota</taxon>
        <taxon>Sar</taxon>
        <taxon>Alveolata</taxon>
        <taxon>Dinophyceae</taxon>
        <taxon>Suessiales</taxon>
        <taxon>Symbiodiniaceae</taxon>
        <taxon>Cladocopium</taxon>
    </lineage>
</organism>
<dbReference type="EMBL" id="CAMXCT010000001">
    <property type="protein sequence ID" value="CAI3972070.1"/>
    <property type="molecule type" value="Genomic_DNA"/>
</dbReference>
<dbReference type="Gene3D" id="3.90.1150.10">
    <property type="entry name" value="Aspartate Aminotransferase, domain 1"/>
    <property type="match status" value="1"/>
</dbReference>
<feature type="domain" description="Aminotransferase class V" evidence="6">
    <location>
        <begin position="181"/>
        <end position="551"/>
    </location>
</feature>
<dbReference type="PANTHER" id="PTHR43586:SF8">
    <property type="entry name" value="CYSTEINE DESULFURASE 1, CHLOROPLASTIC"/>
    <property type="match status" value="1"/>
</dbReference>
<dbReference type="Pfam" id="PF01592">
    <property type="entry name" value="NifU_N"/>
    <property type="match status" value="1"/>
</dbReference>
<dbReference type="CDD" id="cd06664">
    <property type="entry name" value="IscU_like"/>
    <property type="match status" value="1"/>
</dbReference>
<dbReference type="EMBL" id="CAMXCT030000001">
    <property type="protein sequence ID" value="CAL4759382.1"/>
    <property type="molecule type" value="Genomic_DNA"/>
</dbReference>
<evidence type="ECO:0000259" key="6">
    <source>
        <dbReference type="Pfam" id="PF00266"/>
    </source>
</evidence>
<keyword evidence="4" id="KW-0663">Pyridoxal phosphate</keyword>
<proteinExistence type="predicted"/>
<dbReference type="GO" id="GO:0030170">
    <property type="term" value="F:pyridoxal phosphate binding"/>
    <property type="evidence" value="ECO:0007669"/>
    <property type="project" value="InterPro"/>
</dbReference>
<name>A0A9P1BGJ2_9DINO</name>
<dbReference type="OrthoDB" id="420046at2759"/>
<reference evidence="9 10" key="2">
    <citation type="submission" date="2024-05" db="EMBL/GenBank/DDBJ databases">
        <authorList>
            <person name="Chen Y."/>
            <person name="Shah S."/>
            <person name="Dougan E. K."/>
            <person name="Thang M."/>
            <person name="Chan C."/>
        </authorList>
    </citation>
    <scope>NUCLEOTIDE SEQUENCE [LARGE SCALE GENOMIC DNA]</scope>
</reference>
<dbReference type="EMBL" id="CAMXCT020000001">
    <property type="protein sequence ID" value="CAL1125445.1"/>
    <property type="molecule type" value="Genomic_DNA"/>
</dbReference>
<dbReference type="InterPro" id="IPR010970">
    <property type="entry name" value="Cys_dSase_SufS"/>
</dbReference>